<dbReference type="InterPro" id="IPR036318">
    <property type="entry name" value="FAD-bd_PCMH-like_sf"/>
</dbReference>
<dbReference type="InterPro" id="IPR051312">
    <property type="entry name" value="Diverse_Substr_Oxidored"/>
</dbReference>
<dbReference type="PROSITE" id="PS51387">
    <property type="entry name" value="FAD_PCMH"/>
    <property type="match status" value="1"/>
</dbReference>
<keyword evidence="1" id="KW-0285">Flavoprotein</keyword>
<dbReference type="PANTHER" id="PTHR42659:SF2">
    <property type="entry name" value="XANTHINE DEHYDROGENASE SUBUNIT C-RELATED"/>
    <property type="match status" value="1"/>
</dbReference>
<evidence type="ECO:0000256" key="3">
    <source>
        <dbReference type="ARBA" id="ARBA00023002"/>
    </source>
</evidence>
<keyword evidence="2" id="KW-0274">FAD</keyword>
<dbReference type="AlphaFoldDB" id="A0A1Y4LFS2"/>
<dbReference type="InterPro" id="IPR016169">
    <property type="entry name" value="FAD-bd_PCMH_sub2"/>
</dbReference>
<keyword evidence="3" id="KW-0560">Oxidoreductase</keyword>
<dbReference type="SMART" id="SM01092">
    <property type="entry name" value="CO_deh_flav_C"/>
    <property type="match status" value="1"/>
</dbReference>
<dbReference type="PANTHER" id="PTHR42659">
    <property type="entry name" value="XANTHINE DEHYDROGENASE SUBUNIT C-RELATED"/>
    <property type="match status" value="1"/>
</dbReference>
<protein>
    <submittedName>
        <fullName evidence="5">Molybdopterin dehydrogenase</fullName>
    </submittedName>
</protein>
<organism evidence="5 6">
    <name type="scientific">Butyricicoccus pullicaecorum</name>
    <dbReference type="NCBI Taxonomy" id="501571"/>
    <lineage>
        <taxon>Bacteria</taxon>
        <taxon>Bacillati</taxon>
        <taxon>Bacillota</taxon>
        <taxon>Clostridia</taxon>
        <taxon>Eubacteriales</taxon>
        <taxon>Butyricicoccaceae</taxon>
        <taxon>Butyricicoccus</taxon>
    </lineage>
</organism>
<evidence type="ECO:0000259" key="4">
    <source>
        <dbReference type="PROSITE" id="PS51387"/>
    </source>
</evidence>
<dbReference type="GO" id="GO:0071949">
    <property type="term" value="F:FAD binding"/>
    <property type="evidence" value="ECO:0007669"/>
    <property type="project" value="InterPro"/>
</dbReference>
<reference evidence="6" key="1">
    <citation type="submission" date="2017-04" db="EMBL/GenBank/DDBJ databases">
        <title>Function of individual gut microbiota members based on whole genome sequencing of pure cultures obtained from chicken caecum.</title>
        <authorList>
            <person name="Medvecky M."/>
            <person name="Cejkova D."/>
            <person name="Polansky O."/>
            <person name="Karasova D."/>
            <person name="Kubasova T."/>
            <person name="Cizek A."/>
            <person name="Rychlik I."/>
        </authorList>
    </citation>
    <scope>NUCLEOTIDE SEQUENCE [LARGE SCALE GENOMIC DNA]</scope>
    <source>
        <strain evidence="6">An180</strain>
    </source>
</reference>
<gene>
    <name evidence="5" type="ORF">B5F17_00175</name>
</gene>
<dbReference type="RefSeq" id="WP_016148386.1">
    <property type="nucleotide sequence ID" value="NZ_CABKSA010000002.1"/>
</dbReference>
<dbReference type="SUPFAM" id="SSF55447">
    <property type="entry name" value="CO dehydrogenase flavoprotein C-terminal domain-like"/>
    <property type="match status" value="1"/>
</dbReference>
<dbReference type="InterPro" id="IPR002346">
    <property type="entry name" value="Mopterin_DH_FAD-bd"/>
</dbReference>
<sequence>MFTTQNYVVASSLDEAYELNQKPKSTVLGGCGWLKMGRRMMSTAIDLSKLGLDQITEQDEYFALGAMVTLRQIETHPGLAAYFGDCIAECVRHIVGVQFRNCATIGGSIWGRFGFSDPLTLFLSLGAEVVLHKAGVVALADFVNMPYDRDILVEVRLPKRGQKAAYVTHRASATDFPVLAVAVCRTADQTVCAVGARPQRAALVVREDGEAVQAFADRCADTLTFSSNLRGSAEYRAHLCRVLVRRAALAIEED</sequence>
<dbReference type="SUPFAM" id="SSF56176">
    <property type="entry name" value="FAD-binding/transporter-associated domain-like"/>
    <property type="match status" value="1"/>
</dbReference>
<comment type="caution">
    <text evidence="5">The sequence shown here is derived from an EMBL/GenBank/DDBJ whole genome shotgun (WGS) entry which is preliminary data.</text>
</comment>
<accession>A0A1Y4LFS2</accession>
<evidence type="ECO:0000313" key="5">
    <source>
        <dbReference type="EMBL" id="OUP54349.1"/>
    </source>
</evidence>
<dbReference type="InterPro" id="IPR016166">
    <property type="entry name" value="FAD-bd_PCMH"/>
</dbReference>
<dbReference type="Proteomes" id="UP000195897">
    <property type="component" value="Unassembled WGS sequence"/>
</dbReference>
<dbReference type="InterPro" id="IPR036683">
    <property type="entry name" value="CO_DH_flav_C_dom_sf"/>
</dbReference>
<evidence type="ECO:0000256" key="2">
    <source>
        <dbReference type="ARBA" id="ARBA00022827"/>
    </source>
</evidence>
<evidence type="ECO:0000313" key="6">
    <source>
        <dbReference type="Proteomes" id="UP000195897"/>
    </source>
</evidence>
<dbReference type="InterPro" id="IPR005107">
    <property type="entry name" value="CO_DH_flav_C"/>
</dbReference>
<dbReference type="EMBL" id="NFKK01000001">
    <property type="protein sequence ID" value="OUP54349.1"/>
    <property type="molecule type" value="Genomic_DNA"/>
</dbReference>
<proteinExistence type="predicted"/>
<dbReference type="Pfam" id="PF00941">
    <property type="entry name" value="FAD_binding_5"/>
    <property type="match status" value="1"/>
</dbReference>
<dbReference type="Gene3D" id="3.30.465.10">
    <property type="match status" value="1"/>
</dbReference>
<evidence type="ECO:0000256" key="1">
    <source>
        <dbReference type="ARBA" id="ARBA00022630"/>
    </source>
</evidence>
<dbReference type="GO" id="GO:0016491">
    <property type="term" value="F:oxidoreductase activity"/>
    <property type="evidence" value="ECO:0007669"/>
    <property type="project" value="UniProtKB-KW"/>
</dbReference>
<name>A0A1Y4LFS2_9FIRM</name>
<feature type="domain" description="FAD-binding PCMH-type" evidence="4">
    <location>
        <begin position="1"/>
        <end position="162"/>
    </location>
</feature>
<dbReference type="Gene3D" id="3.30.390.50">
    <property type="entry name" value="CO dehydrogenase flavoprotein, C-terminal domain"/>
    <property type="match status" value="1"/>
</dbReference>